<keyword evidence="3" id="KW-1185">Reference proteome</keyword>
<sequence>MPGANAKRGDIYNVHPSAASPGDAHQTPRPMLCVAEQPNDQLAWRAMSRTTTAGTSVDLFSAADASLGLTKDGWWSYRYLRSVKKRWTGDPSLCAYKSTLTNPLLSTVMAHYMSRK</sequence>
<evidence type="ECO:0000313" key="2">
    <source>
        <dbReference type="EMBL" id="TFB71554.1"/>
    </source>
</evidence>
<name>A0A4V3I7X8_9MICO</name>
<dbReference type="Proteomes" id="UP000298173">
    <property type="component" value="Unassembled WGS sequence"/>
</dbReference>
<protein>
    <submittedName>
        <fullName evidence="2">Uncharacterized protein</fullName>
    </submittedName>
</protein>
<accession>A0A4V3I7X8</accession>
<dbReference type="EMBL" id="SOEY01000026">
    <property type="protein sequence ID" value="TFB71554.1"/>
    <property type="molecule type" value="Genomic_DNA"/>
</dbReference>
<comment type="caution">
    <text evidence="2">The sequence shown here is derived from an EMBL/GenBank/DDBJ whole genome shotgun (WGS) entry which is preliminary data.</text>
</comment>
<evidence type="ECO:0000256" key="1">
    <source>
        <dbReference type="SAM" id="MobiDB-lite"/>
    </source>
</evidence>
<dbReference type="AlphaFoldDB" id="A0A4V3I7X8"/>
<evidence type="ECO:0000313" key="3">
    <source>
        <dbReference type="Proteomes" id="UP000298173"/>
    </source>
</evidence>
<gene>
    <name evidence="2" type="ORF">E3O06_11965</name>
</gene>
<dbReference type="OrthoDB" id="4761927at2"/>
<proteinExistence type="predicted"/>
<dbReference type="RefSeq" id="WP_134503620.1">
    <property type="nucleotide sequence ID" value="NZ_SOEY01000026.1"/>
</dbReference>
<feature type="region of interest" description="Disordered" evidence="1">
    <location>
        <begin position="1"/>
        <end position="29"/>
    </location>
</feature>
<organism evidence="2 3">
    <name type="scientific">Cryobacterium glaciale</name>
    <dbReference type="NCBI Taxonomy" id="1259145"/>
    <lineage>
        <taxon>Bacteria</taxon>
        <taxon>Bacillati</taxon>
        <taxon>Actinomycetota</taxon>
        <taxon>Actinomycetes</taxon>
        <taxon>Micrococcales</taxon>
        <taxon>Microbacteriaceae</taxon>
        <taxon>Cryobacterium</taxon>
    </lineage>
</organism>
<reference evidence="2 3" key="1">
    <citation type="submission" date="2019-03" db="EMBL/GenBank/DDBJ databases">
        <title>Genomics of glacier-inhabiting Cryobacterium strains.</title>
        <authorList>
            <person name="Liu Q."/>
            <person name="Xin Y.-H."/>
        </authorList>
    </citation>
    <scope>NUCLEOTIDE SEQUENCE [LARGE SCALE GENOMIC DNA]</scope>
    <source>
        <strain evidence="2 3">HLT2-23</strain>
    </source>
</reference>